<gene>
    <name evidence="1" type="ORF">HMPREF1120_01976</name>
</gene>
<accession>H6BQH6</accession>
<proteinExistence type="predicted"/>
<dbReference type="VEuPathDB" id="FungiDB:HMPREF1120_01976"/>
<keyword evidence="2" id="KW-1185">Reference proteome</keyword>
<dbReference type="GeneID" id="20306615"/>
<dbReference type="HOGENOM" id="CLU_2096881_0_0_1"/>
<dbReference type="InParanoid" id="H6BQH6"/>
<sequence length="116" mass="13726">MAQGTSVPIPLFFSLARFWTSRLRLIEQSFEEVGKVSVSASRDPKFFHSLANLIFLNFVTEPLPKVRVQGREDRFEDKASGDLCAFCYINRYFFRQIWENYHHCDSLENQLRKDDR</sequence>
<reference evidence="1" key="1">
    <citation type="submission" date="2011-07" db="EMBL/GenBank/DDBJ databases">
        <title>The Genome Sequence of Exophiala (Wangiella) dermatitidis NIH/UT8656.</title>
        <authorList>
            <consortium name="The Broad Institute Genome Sequencing Platform"/>
            <person name="Cuomo C."/>
            <person name="Wang Z."/>
            <person name="Hunicke-Smith S."/>
            <person name="Szanislo P.J."/>
            <person name="Earl A."/>
            <person name="Young S.K."/>
            <person name="Zeng Q."/>
            <person name="Gargeya S."/>
            <person name="Fitzgerald M."/>
            <person name="Haas B."/>
            <person name="Abouelleil A."/>
            <person name="Alvarado L."/>
            <person name="Arachchi H.M."/>
            <person name="Berlin A."/>
            <person name="Brown A."/>
            <person name="Chapman S.B."/>
            <person name="Chen Z."/>
            <person name="Dunbar C."/>
            <person name="Freedman E."/>
            <person name="Gearin G."/>
            <person name="Gellesch M."/>
            <person name="Goldberg J."/>
            <person name="Griggs A."/>
            <person name="Gujja S."/>
            <person name="Heiman D."/>
            <person name="Howarth C."/>
            <person name="Larson L."/>
            <person name="Lui A."/>
            <person name="MacDonald P.J.P."/>
            <person name="Montmayeur A."/>
            <person name="Murphy C."/>
            <person name="Neiman D."/>
            <person name="Pearson M."/>
            <person name="Priest M."/>
            <person name="Roberts A."/>
            <person name="Saif S."/>
            <person name="Shea T."/>
            <person name="Shenoy N."/>
            <person name="Sisk P."/>
            <person name="Stolte C."/>
            <person name="Sykes S."/>
            <person name="Wortman J."/>
            <person name="Nusbaum C."/>
            <person name="Birren B."/>
        </authorList>
    </citation>
    <scope>NUCLEOTIDE SEQUENCE</scope>
    <source>
        <strain evidence="1">NIH/UT8656</strain>
    </source>
</reference>
<dbReference type="Proteomes" id="UP000007304">
    <property type="component" value="Unassembled WGS sequence"/>
</dbReference>
<evidence type="ECO:0000313" key="1">
    <source>
        <dbReference type="EMBL" id="EHY53793.1"/>
    </source>
</evidence>
<protein>
    <submittedName>
        <fullName evidence="1">Uncharacterized protein</fullName>
    </submittedName>
</protein>
<name>H6BQH6_EXODN</name>
<dbReference type="EMBL" id="JH226131">
    <property type="protein sequence ID" value="EHY53793.1"/>
    <property type="molecule type" value="Genomic_DNA"/>
</dbReference>
<evidence type="ECO:0000313" key="2">
    <source>
        <dbReference type="Proteomes" id="UP000007304"/>
    </source>
</evidence>
<dbReference type="AlphaFoldDB" id="H6BQH6"/>
<organism evidence="1 2">
    <name type="scientific">Exophiala dermatitidis (strain ATCC 34100 / CBS 525.76 / NIH/UT8656)</name>
    <name type="common">Black yeast</name>
    <name type="synonym">Wangiella dermatitidis</name>
    <dbReference type="NCBI Taxonomy" id="858893"/>
    <lineage>
        <taxon>Eukaryota</taxon>
        <taxon>Fungi</taxon>
        <taxon>Dikarya</taxon>
        <taxon>Ascomycota</taxon>
        <taxon>Pezizomycotina</taxon>
        <taxon>Eurotiomycetes</taxon>
        <taxon>Chaetothyriomycetidae</taxon>
        <taxon>Chaetothyriales</taxon>
        <taxon>Herpotrichiellaceae</taxon>
        <taxon>Exophiala</taxon>
    </lineage>
</organism>
<dbReference type="RefSeq" id="XP_009154254.1">
    <property type="nucleotide sequence ID" value="XM_009156006.1"/>
</dbReference>